<dbReference type="KEGG" id="rba:RB11993"/>
<dbReference type="EnsemblBacteria" id="CAD77341">
    <property type="protein sequence ID" value="CAD77341"/>
    <property type="gene ID" value="RB11993"/>
</dbReference>
<name>Q7UJB7_RHOBA</name>
<dbReference type="AlphaFoldDB" id="Q7UJB7"/>
<gene>
    <name evidence="2" type="ordered locus">RB11993</name>
</gene>
<feature type="region of interest" description="Disordered" evidence="1">
    <location>
        <begin position="26"/>
        <end position="77"/>
    </location>
</feature>
<organism evidence="2 3">
    <name type="scientific">Rhodopirellula baltica (strain DSM 10527 / NCIMB 13988 / SH1)</name>
    <dbReference type="NCBI Taxonomy" id="243090"/>
    <lineage>
        <taxon>Bacteria</taxon>
        <taxon>Pseudomonadati</taxon>
        <taxon>Planctomycetota</taxon>
        <taxon>Planctomycetia</taxon>
        <taxon>Pirellulales</taxon>
        <taxon>Pirellulaceae</taxon>
        <taxon>Rhodopirellula</taxon>
    </lineage>
</organism>
<feature type="region of interest" description="Disordered" evidence="1">
    <location>
        <begin position="162"/>
        <end position="190"/>
    </location>
</feature>
<proteinExistence type="predicted"/>
<evidence type="ECO:0000313" key="3">
    <source>
        <dbReference type="Proteomes" id="UP000001025"/>
    </source>
</evidence>
<dbReference type="EMBL" id="BX294154">
    <property type="protein sequence ID" value="CAD77341.1"/>
    <property type="molecule type" value="Genomic_DNA"/>
</dbReference>
<dbReference type="InParanoid" id="Q7UJB7"/>
<evidence type="ECO:0000256" key="1">
    <source>
        <dbReference type="SAM" id="MobiDB-lite"/>
    </source>
</evidence>
<protein>
    <submittedName>
        <fullName evidence="2">Uncharacterized protein</fullName>
    </submittedName>
</protein>
<dbReference type="Proteomes" id="UP000001025">
    <property type="component" value="Chromosome"/>
</dbReference>
<feature type="compositionally biased region" description="Basic and acidic residues" evidence="1">
    <location>
        <begin position="66"/>
        <end position="75"/>
    </location>
</feature>
<feature type="region of interest" description="Disordered" evidence="1">
    <location>
        <begin position="96"/>
        <end position="143"/>
    </location>
</feature>
<accession>Q7UJB7</accession>
<dbReference type="HOGENOM" id="CLU_1426974_0_0_0"/>
<sequence>MGFIGRRGAEQRREVCALSLGFQSRSDAISHPPDRWKHGHHAQQSEQGAQQIDWRSSQKHHHKVDRRGAFHDRLPDQPSRLIGLAKTTQRQWHGFPFRPLGPSASGGDCSIGRFQFRRRRRSQHGRYQKRDHRIGNQGHHANQNKDRLVLFRWFVCPDHPKDHAHEHTPHRQSKRDHHSLERPTGQGRAT</sequence>
<feature type="compositionally biased region" description="Polar residues" evidence="1">
    <location>
        <begin position="42"/>
        <end position="55"/>
    </location>
</feature>
<keyword evidence="3" id="KW-1185">Reference proteome</keyword>
<reference evidence="2 3" key="1">
    <citation type="journal article" date="2003" name="Proc. Natl. Acad. Sci. U.S.A.">
        <title>Complete genome sequence of the marine planctomycete Pirellula sp. strain 1.</title>
        <authorList>
            <person name="Gloeckner F.O."/>
            <person name="Kube M."/>
            <person name="Bauer M."/>
            <person name="Teeling H."/>
            <person name="Lombardot T."/>
            <person name="Ludwig W."/>
            <person name="Gade D."/>
            <person name="Beck A."/>
            <person name="Borzym K."/>
            <person name="Heitmann K."/>
            <person name="Rabus R."/>
            <person name="Schlesner H."/>
            <person name="Amann R."/>
            <person name="Reinhardt R."/>
        </authorList>
    </citation>
    <scope>NUCLEOTIDE SEQUENCE [LARGE SCALE GENOMIC DNA]</scope>
    <source>
        <strain evidence="3">DSM 10527 / NCIMB 13988 / SH1</strain>
    </source>
</reference>
<evidence type="ECO:0000313" key="2">
    <source>
        <dbReference type="EMBL" id="CAD77341.1"/>
    </source>
</evidence>
<feature type="compositionally biased region" description="Basic residues" evidence="1">
    <location>
        <begin position="115"/>
        <end position="132"/>
    </location>
</feature>